<feature type="region of interest" description="Disordered" evidence="4">
    <location>
        <begin position="1"/>
        <end position="116"/>
    </location>
</feature>
<dbReference type="PROSITE" id="PS50082">
    <property type="entry name" value="WD_REPEATS_2"/>
    <property type="match status" value="1"/>
</dbReference>
<dbReference type="WBParaSite" id="BXY_0647700.1">
    <property type="protein sequence ID" value="BXY_0647700.1"/>
    <property type="gene ID" value="BXY_0647700"/>
</dbReference>
<dbReference type="PANTHER" id="PTHR13211:SF0">
    <property type="entry name" value="TELOMERASE CAJAL BODY PROTEIN 1"/>
    <property type="match status" value="1"/>
</dbReference>
<feature type="compositionally biased region" description="Basic and acidic residues" evidence="4">
    <location>
        <begin position="96"/>
        <end position="115"/>
    </location>
</feature>
<evidence type="ECO:0000313" key="9">
    <source>
        <dbReference type="WBParaSite" id="BXY_0647700.1"/>
    </source>
</evidence>
<dbReference type="GO" id="GO:0015030">
    <property type="term" value="C:Cajal body"/>
    <property type="evidence" value="ECO:0007669"/>
    <property type="project" value="TreeGrafter"/>
</dbReference>
<evidence type="ECO:0000313" key="7">
    <source>
        <dbReference type="Proteomes" id="UP000095284"/>
    </source>
</evidence>
<dbReference type="Proteomes" id="UP000582659">
    <property type="component" value="Unassembled WGS sequence"/>
</dbReference>
<sequence>METSALVEPPGPTTSDVTPGVSSDHVEGSTRQPDTEVSPQPSEPSKPAPKPSNNRQNMAKQMRQQSGLAFLLNQMRSDENSSSDVKSDGKNGNVTKAEKRSAEAVGQEESKKSRIEPASVSYPWLDEQISSKTPSLDASGRLKFTVSDCFCSGTTPKFEFAQNCPENNYVRSVKYSPCGKYLISDSEDRRVRIFDVNEDDSLTLRHEKLCGGLIYHTQWARSGEYFGTTSTHSPIHIWVPRTAEKLATFRGMNHLDVLEHALAFDFTLDQTKCYGSYHGIVRRFDFNRPGRQVSQIKTYKKREGGQSSMLPSLTFSPIFDGVFAVGSIQNSVGIYSDQTNSCDTFIQTEAAAIGMLKYSKDGYRLFVGGNASDAIECYDTRFPTQIWAKYARPAVTNQRIHLDLDSDEKYLFSGSTNGTICIFDLKKSQISLDGSASEPVFVMENASESTVAGLSLHPYKGVMATSHGQRVFPPPRLDGEFIFESQNGEEDYIMLKKPLDNSIKVWSLA</sequence>
<dbReference type="SMART" id="SM00320">
    <property type="entry name" value="WD40"/>
    <property type="match status" value="4"/>
</dbReference>
<dbReference type="GO" id="GO:0030576">
    <property type="term" value="P:Cajal body organization"/>
    <property type="evidence" value="ECO:0007669"/>
    <property type="project" value="TreeGrafter"/>
</dbReference>
<organism evidence="7 9">
    <name type="scientific">Bursaphelenchus xylophilus</name>
    <name type="common">Pinewood nematode worm</name>
    <name type="synonym">Aphelenchoides xylophilus</name>
    <dbReference type="NCBI Taxonomy" id="6326"/>
    <lineage>
        <taxon>Eukaryota</taxon>
        <taxon>Metazoa</taxon>
        <taxon>Ecdysozoa</taxon>
        <taxon>Nematoda</taxon>
        <taxon>Chromadorea</taxon>
        <taxon>Rhabditida</taxon>
        <taxon>Tylenchina</taxon>
        <taxon>Tylenchomorpha</taxon>
        <taxon>Aphelenchoidea</taxon>
        <taxon>Aphelenchoididae</taxon>
        <taxon>Bursaphelenchus</taxon>
    </lineage>
</organism>
<dbReference type="InterPro" id="IPR036322">
    <property type="entry name" value="WD40_repeat_dom_sf"/>
</dbReference>
<accession>A0A1I7S0F3</accession>
<evidence type="ECO:0000313" key="5">
    <source>
        <dbReference type="EMBL" id="CAD5235698.1"/>
    </source>
</evidence>
<reference evidence="6" key="2">
    <citation type="submission" date="2020-08" db="EMBL/GenBank/DDBJ databases">
        <authorList>
            <person name="Kikuchi T."/>
        </authorList>
    </citation>
    <scope>NUCLEOTIDE SEQUENCE</scope>
    <source>
        <strain evidence="5">Ka4C1</strain>
    </source>
</reference>
<dbReference type="InterPro" id="IPR051150">
    <property type="entry name" value="SWT21/TCAB1_mRNA_Telomere"/>
</dbReference>
<dbReference type="InterPro" id="IPR001680">
    <property type="entry name" value="WD40_rpt"/>
</dbReference>
<evidence type="ECO:0000256" key="2">
    <source>
        <dbReference type="ARBA" id="ARBA00041558"/>
    </source>
</evidence>
<dbReference type="Pfam" id="PF00400">
    <property type="entry name" value="WD40"/>
    <property type="match status" value="2"/>
</dbReference>
<protein>
    <recommendedName>
        <fullName evidence="2">WD repeat-containing protein 79</fullName>
    </recommendedName>
</protein>
<dbReference type="eggNOG" id="KOG2919">
    <property type="taxonomic scope" value="Eukaryota"/>
</dbReference>
<evidence type="ECO:0000313" key="6">
    <source>
        <dbReference type="EMBL" id="CAG9132235.1"/>
    </source>
</evidence>
<dbReference type="EMBL" id="CAJFCV020000006">
    <property type="protein sequence ID" value="CAG9132235.1"/>
    <property type="molecule type" value="Genomic_DNA"/>
</dbReference>
<keyword evidence="8" id="KW-1185">Reference proteome</keyword>
<dbReference type="EMBL" id="CAJFDI010000006">
    <property type="protein sequence ID" value="CAD5235698.1"/>
    <property type="molecule type" value="Genomic_DNA"/>
</dbReference>
<evidence type="ECO:0000256" key="3">
    <source>
        <dbReference type="PROSITE-ProRule" id="PRU00221"/>
    </source>
</evidence>
<name>A0A1I7S0F3_BURXY</name>
<dbReference type="Proteomes" id="UP000659654">
    <property type="component" value="Unassembled WGS sequence"/>
</dbReference>
<evidence type="ECO:0000256" key="4">
    <source>
        <dbReference type="SAM" id="MobiDB-lite"/>
    </source>
</evidence>
<evidence type="ECO:0000313" key="8">
    <source>
        <dbReference type="Proteomes" id="UP000659654"/>
    </source>
</evidence>
<dbReference type="PANTHER" id="PTHR13211">
    <property type="entry name" value="TELOMERASE CAJAL BODY PROTEIN 1"/>
    <property type="match status" value="1"/>
</dbReference>
<dbReference type="OrthoDB" id="239865at2759"/>
<feature type="compositionally biased region" description="Pro residues" evidence="4">
    <location>
        <begin position="41"/>
        <end position="50"/>
    </location>
</feature>
<gene>
    <name evidence="5" type="ORF">BXYJ_LOCUS15789</name>
</gene>
<evidence type="ECO:0000256" key="1">
    <source>
        <dbReference type="ARBA" id="ARBA00038279"/>
    </source>
</evidence>
<dbReference type="SMR" id="A0A1I7S0F3"/>
<proteinExistence type="inferred from homology"/>
<dbReference type="Proteomes" id="UP000095284">
    <property type="component" value="Unplaced"/>
</dbReference>
<comment type="similarity">
    <text evidence="1">Belongs to the TCAB1 family.</text>
</comment>
<dbReference type="SUPFAM" id="SSF50978">
    <property type="entry name" value="WD40 repeat-like"/>
    <property type="match status" value="1"/>
</dbReference>
<feature type="repeat" description="WD" evidence="3">
    <location>
        <begin position="170"/>
        <end position="204"/>
    </location>
</feature>
<feature type="compositionally biased region" description="Polar residues" evidence="4">
    <location>
        <begin position="80"/>
        <end position="94"/>
    </location>
</feature>
<feature type="compositionally biased region" description="Polar residues" evidence="4">
    <location>
        <begin position="53"/>
        <end position="67"/>
    </location>
</feature>
<dbReference type="InterPro" id="IPR015943">
    <property type="entry name" value="WD40/YVTN_repeat-like_dom_sf"/>
</dbReference>
<keyword evidence="3" id="KW-0853">WD repeat</keyword>
<reference evidence="9" key="1">
    <citation type="submission" date="2016-11" db="UniProtKB">
        <authorList>
            <consortium name="WormBaseParasite"/>
        </authorList>
    </citation>
    <scope>IDENTIFICATION</scope>
</reference>
<dbReference type="GO" id="GO:0003723">
    <property type="term" value="F:RNA binding"/>
    <property type="evidence" value="ECO:0007669"/>
    <property type="project" value="TreeGrafter"/>
</dbReference>
<dbReference type="AlphaFoldDB" id="A0A1I7S0F3"/>
<dbReference type="Gene3D" id="2.130.10.10">
    <property type="entry name" value="YVTN repeat-like/Quinoprotein amine dehydrogenase"/>
    <property type="match status" value="2"/>
</dbReference>